<protein>
    <submittedName>
        <fullName evidence="1">Uncharacterized protein</fullName>
    </submittedName>
</protein>
<accession>A0ABV1ULN5</accession>
<name>A0ABV1ULN5_9ACTN</name>
<reference evidence="1 2" key="1">
    <citation type="submission" date="2024-06" db="EMBL/GenBank/DDBJ databases">
        <title>The Natural Products Discovery Center: Release of the First 8490 Sequenced Strains for Exploring Actinobacteria Biosynthetic Diversity.</title>
        <authorList>
            <person name="Kalkreuter E."/>
            <person name="Kautsar S.A."/>
            <person name="Yang D."/>
            <person name="Bader C.D."/>
            <person name="Teijaro C.N."/>
            <person name="Fluegel L."/>
            <person name="Davis C.M."/>
            <person name="Simpson J.R."/>
            <person name="Lauterbach L."/>
            <person name="Steele A.D."/>
            <person name="Gui C."/>
            <person name="Meng S."/>
            <person name="Li G."/>
            <person name="Viehrig K."/>
            <person name="Ye F."/>
            <person name="Su P."/>
            <person name="Kiefer A.F."/>
            <person name="Nichols A."/>
            <person name="Cepeda A.J."/>
            <person name="Yan W."/>
            <person name="Fan B."/>
            <person name="Jiang Y."/>
            <person name="Adhikari A."/>
            <person name="Zheng C.-J."/>
            <person name="Schuster L."/>
            <person name="Cowan T.M."/>
            <person name="Smanski M.J."/>
            <person name="Chevrette M.G."/>
            <person name="De Carvalho L.P.S."/>
            <person name="Shen B."/>
        </authorList>
    </citation>
    <scope>NUCLEOTIDE SEQUENCE [LARGE SCALE GENOMIC DNA]</scope>
    <source>
        <strain evidence="1 2">NPDC001166</strain>
    </source>
</reference>
<dbReference type="RefSeq" id="WP_352066440.1">
    <property type="nucleotide sequence ID" value="NZ_JBEPAZ010000157.1"/>
</dbReference>
<gene>
    <name evidence="1" type="ORF">ABT272_45025</name>
</gene>
<keyword evidence="2" id="KW-1185">Reference proteome</keyword>
<evidence type="ECO:0000313" key="2">
    <source>
        <dbReference type="Proteomes" id="UP001470023"/>
    </source>
</evidence>
<evidence type="ECO:0000313" key="1">
    <source>
        <dbReference type="EMBL" id="MER6434637.1"/>
    </source>
</evidence>
<organism evidence="1 2">
    <name type="scientific">Streptomyces sp. 900105245</name>
    <dbReference type="NCBI Taxonomy" id="3154379"/>
    <lineage>
        <taxon>Bacteria</taxon>
        <taxon>Bacillati</taxon>
        <taxon>Actinomycetota</taxon>
        <taxon>Actinomycetes</taxon>
        <taxon>Kitasatosporales</taxon>
        <taxon>Streptomycetaceae</taxon>
        <taxon>Streptomyces</taxon>
    </lineage>
</organism>
<dbReference type="EMBL" id="JBEPAZ010000157">
    <property type="protein sequence ID" value="MER6434637.1"/>
    <property type="molecule type" value="Genomic_DNA"/>
</dbReference>
<proteinExistence type="predicted"/>
<dbReference type="Proteomes" id="UP001470023">
    <property type="component" value="Unassembled WGS sequence"/>
</dbReference>
<sequence>MSEQDSRADDFPRWLAGQGTDACALAWVGADNDPLRWMTAPAPGVGRTGADRPGGDPSRLVLQEITHGRSETLRQWLQLEGDSTDEPLAIIGATDGRLREYTPGELVAQQLRAPAAEDVQLTRELADWVYRRQTQAPQGLELGWTAAATAWSWYMRDVAVALPPSVLARSLALAGEEDDVVGELMVATTLTLAGLYDRLEHGHHDGRAGFVDDWHAIEALAADVPGLREPAGWLLDEIALMDASAQQLRAVLEPDITDYLHDRTISDQHPDAAPPRLDGPRTAHLAQAREAVRAYTAAAYSGRDSEAQQLLDAFPVPARSLHVSGPARAWREQSATARAAVHTVTALRATATATAAEEGADPLPDPERLHAKSAYLAARDAQLRLQHDALGRLAAPTPLPDGLPEELHGVAAHGMQRRLAEAFGSPERARQVIEGRIVYHHQQSEAGGQQESAAESVAEAALLTAARATLDAQPVRPAYALLDEQLIARRVDRIMSAPAPARLRASVAGRAAAPHPGTAIGIQS</sequence>
<comment type="caution">
    <text evidence="1">The sequence shown here is derived from an EMBL/GenBank/DDBJ whole genome shotgun (WGS) entry which is preliminary data.</text>
</comment>